<dbReference type="Gene3D" id="1.20.1070.10">
    <property type="entry name" value="Rhodopsin 7-helix transmembrane proteins"/>
    <property type="match status" value="1"/>
</dbReference>
<dbReference type="InterPro" id="IPR052954">
    <property type="entry name" value="GPCR-Ligand_Int"/>
</dbReference>
<dbReference type="AlphaFoldDB" id="A0A433TK80"/>
<feature type="transmembrane region" description="Helical" evidence="6">
    <location>
        <begin position="93"/>
        <end position="113"/>
    </location>
</feature>
<dbReference type="Pfam" id="PF10324">
    <property type="entry name" value="7TM_GPCR_Srw"/>
    <property type="match status" value="1"/>
</dbReference>
<dbReference type="EMBL" id="RQTK01000315">
    <property type="protein sequence ID" value="RUS81915.1"/>
    <property type="molecule type" value="Genomic_DNA"/>
</dbReference>
<feature type="compositionally biased region" description="Polar residues" evidence="5">
    <location>
        <begin position="184"/>
        <end position="194"/>
    </location>
</feature>
<dbReference type="InterPro" id="IPR019427">
    <property type="entry name" value="7TM_GPCR_serpentine_rcpt_Srw"/>
</dbReference>
<accession>A0A433TK80</accession>
<dbReference type="PANTHER" id="PTHR46641">
    <property type="entry name" value="FMRFAMIDE RECEPTOR-RELATED"/>
    <property type="match status" value="1"/>
</dbReference>
<dbReference type="SUPFAM" id="SSF81321">
    <property type="entry name" value="Family A G protein-coupled receptor-like"/>
    <property type="match status" value="1"/>
</dbReference>
<feature type="region of interest" description="Disordered" evidence="5">
    <location>
        <begin position="183"/>
        <end position="204"/>
    </location>
</feature>
<dbReference type="GO" id="GO:0008528">
    <property type="term" value="F:G protein-coupled peptide receptor activity"/>
    <property type="evidence" value="ECO:0007669"/>
    <property type="project" value="InterPro"/>
</dbReference>
<feature type="transmembrane region" description="Helical" evidence="6">
    <location>
        <begin position="146"/>
        <end position="172"/>
    </location>
</feature>
<feature type="domain" description="G-protein coupled receptors family 1 profile" evidence="7">
    <location>
        <begin position="1"/>
        <end position="278"/>
    </location>
</feature>
<comment type="caution">
    <text evidence="8">The sequence shown here is derived from an EMBL/GenBank/DDBJ whole genome shotgun (WGS) entry which is preliminary data.</text>
</comment>
<comment type="subcellular location">
    <subcellularLocation>
        <location evidence="1">Membrane</location>
    </subcellularLocation>
</comment>
<organism evidence="8 9">
    <name type="scientific">Elysia chlorotica</name>
    <name type="common">Eastern emerald elysia</name>
    <name type="synonym">Sea slug</name>
    <dbReference type="NCBI Taxonomy" id="188477"/>
    <lineage>
        <taxon>Eukaryota</taxon>
        <taxon>Metazoa</taxon>
        <taxon>Spiralia</taxon>
        <taxon>Lophotrochozoa</taxon>
        <taxon>Mollusca</taxon>
        <taxon>Gastropoda</taxon>
        <taxon>Heterobranchia</taxon>
        <taxon>Euthyneura</taxon>
        <taxon>Panpulmonata</taxon>
        <taxon>Sacoglossa</taxon>
        <taxon>Placobranchoidea</taxon>
        <taxon>Plakobranchidae</taxon>
        <taxon>Elysia</taxon>
    </lineage>
</organism>
<dbReference type="GO" id="GO:0016020">
    <property type="term" value="C:membrane"/>
    <property type="evidence" value="ECO:0007669"/>
    <property type="project" value="UniProtKB-SubCell"/>
</dbReference>
<evidence type="ECO:0000313" key="8">
    <source>
        <dbReference type="EMBL" id="RUS81915.1"/>
    </source>
</evidence>
<evidence type="ECO:0000256" key="2">
    <source>
        <dbReference type="ARBA" id="ARBA00022692"/>
    </source>
</evidence>
<evidence type="ECO:0000256" key="3">
    <source>
        <dbReference type="ARBA" id="ARBA00022989"/>
    </source>
</evidence>
<feature type="transmembrane region" description="Helical" evidence="6">
    <location>
        <begin position="258"/>
        <end position="279"/>
    </location>
</feature>
<feature type="transmembrane region" description="Helical" evidence="6">
    <location>
        <begin position="214"/>
        <end position="238"/>
    </location>
</feature>
<proteinExistence type="predicted"/>
<dbReference type="InterPro" id="IPR017452">
    <property type="entry name" value="GPCR_Rhodpsn_7TM"/>
</dbReference>
<keyword evidence="2 6" id="KW-0812">Transmembrane</keyword>
<keyword evidence="9" id="KW-1185">Reference proteome</keyword>
<protein>
    <recommendedName>
        <fullName evidence="7">G-protein coupled receptors family 1 profile domain-containing protein</fullName>
    </recommendedName>
</protein>
<evidence type="ECO:0000256" key="6">
    <source>
        <dbReference type="SAM" id="Phobius"/>
    </source>
</evidence>
<dbReference type="Proteomes" id="UP000271974">
    <property type="component" value="Unassembled WGS sequence"/>
</dbReference>
<evidence type="ECO:0000313" key="9">
    <source>
        <dbReference type="Proteomes" id="UP000271974"/>
    </source>
</evidence>
<name>A0A433TK80_ELYCH</name>
<feature type="transmembrane region" description="Helical" evidence="6">
    <location>
        <begin position="48"/>
        <end position="72"/>
    </location>
</feature>
<evidence type="ECO:0000259" key="7">
    <source>
        <dbReference type="PROSITE" id="PS50262"/>
    </source>
</evidence>
<evidence type="ECO:0000256" key="1">
    <source>
        <dbReference type="ARBA" id="ARBA00004370"/>
    </source>
</evidence>
<reference evidence="8 9" key="1">
    <citation type="submission" date="2019-01" db="EMBL/GenBank/DDBJ databases">
        <title>A draft genome assembly of the solar-powered sea slug Elysia chlorotica.</title>
        <authorList>
            <person name="Cai H."/>
            <person name="Li Q."/>
            <person name="Fang X."/>
            <person name="Li J."/>
            <person name="Curtis N.E."/>
            <person name="Altenburger A."/>
            <person name="Shibata T."/>
            <person name="Feng M."/>
            <person name="Maeda T."/>
            <person name="Schwartz J.A."/>
            <person name="Shigenobu S."/>
            <person name="Lundholm N."/>
            <person name="Nishiyama T."/>
            <person name="Yang H."/>
            <person name="Hasebe M."/>
            <person name="Li S."/>
            <person name="Pierce S.K."/>
            <person name="Wang J."/>
        </authorList>
    </citation>
    <scope>NUCLEOTIDE SEQUENCE [LARGE SCALE GENOMIC DNA]</scope>
    <source>
        <strain evidence="8">EC2010</strain>
        <tissue evidence="8">Whole organism of an adult</tissue>
    </source>
</reference>
<dbReference type="PANTHER" id="PTHR46641:SF18">
    <property type="entry name" value="G-PROTEIN COUPLED RECEPTORS FAMILY 1 PROFILE DOMAIN-CONTAINING PROTEIN"/>
    <property type="match status" value="1"/>
</dbReference>
<feature type="transmembrane region" description="Helical" evidence="6">
    <location>
        <begin position="12"/>
        <end position="36"/>
    </location>
</feature>
<gene>
    <name evidence="8" type="ORF">EGW08_010342</name>
</gene>
<sequence>MGFSSPSTISLFCLSITDTYCLFHISLTSFGLLPWVRDADLPIALLDVAYILSAVRFSVAATGSWITAVINVERSCCVVFPMKVKSIFTRKTIIGLIAGMVVYQVLATLPRSLSLHMTSFKSRWSNRTVYKLDRTKLDERVANATLMAASAIPTFFCFFVVVFGTIFLIYSFKKSRALRDAMTKSKTGPTENTGSGEGSKLDTGSKMSEKDLRLIRSVIAISSIYIGGETPNILIILATTFYPPFSLKNPYLHNFASALVMTGHFCQAISFSVNFFVYFNMSSKFKQTFKEIFPCCWRNK</sequence>
<evidence type="ECO:0000256" key="5">
    <source>
        <dbReference type="SAM" id="MobiDB-lite"/>
    </source>
</evidence>
<keyword evidence="3 6" id="KW-1133">Transmembrane helix</keyword>
<dbReference type="PROSITE" id="PS50262">
    <property type="entry name" value="G_PROTEIN_RECEP_F1_2"/>
    <property type="match status" value="1"/>
</dbReference>
<evidence type="ECO:0000256" key="4">
    <source>
        <dbReference type="ARBA" id="ARBA00023136"/>
    </source>
</evidence>
<keyword evidence="4 6" id="KW-0472">Membrane</keyword>
<dbReference type="OrthoDB" id="6073803at2759"/>